<dbReference type="PANTHER" id="PTHR43574">
    <property type="entry name" value="EPIMERASE-RELATED"/>
    <property type="match status" value="1"/>
</dbReference>
<evidence type="ECO:0000313" key="5">
    <source>
        <dbReference type="Proteomes" id="UP000002630"/>
    </source>
</evidence>
<dbReference type="Gene3D" id="3.40.50.720">
    <property type="entry name" value="NAD(P)-binding Rossmann-like Domain"/>
    <property type="match status" value="1"/>
</dbReference>
<feature type="region of interest" description="Disordered" evidence="3">
    <location>
        <begin position="316"/>
        <end position="337"/>
    </location>
</feature>
<dbReference type="EMBL" id="FN648026">
    <property type="protein sequence ID" value="CBJ29367.1"/>
    <property type="molecule type" value="Genomic_DNA"/>
</dbReference>
<keyword evidence="2" id="KW-0520">NAD</keyword>
<gene>
    <name evidence="4" type="ORF">Esi_0144_0025</name>
</gene>
<keyword evidence="5" id="KW-1185">Reference proteome</keyword>
<dbReference type="Proteomes" id="UP000002630">
    <property type="component" value="Linkage Group LG26"/>
</dbReference>
<sequence length="366" mass="38051">MMQPEPLSVLASATCVLSTVPPALQSGADPVLVAHEAELQWARSKGNLRWVGYLSSTGVYGDRGGGWVTEEDEPWPAAPRTKARLKAERSWLRLHERDGLPVHVFRLAGIYGPGRSALDAVARHNGDIRLAGSDDGTMVSRTHVSDIVGVVEASIELPAPGMVLNVADDLPSTRYEARRGGGNKRVDNERMRALLAASGRSLTFPDYRSGLKAVHEGDGRPFTAEEPTVEPASGQHGGRSVAPSFDAANANATTAAAAGGRQEEGDVSAQLGALNAQVARLEAKLGRMLTILEERDTSSSGGGVVAAVGAAANEDGKPASDGGCVGGQSEEGVVGEASISRGETVLWEEGEALPDGIKHLAGDADS</sequence>
<evidence type="ECO:0000313" key="4">
    <source>
        <dbReference type="EMBL" id="CBJ29367.1"/>
    </source>
</evidence>
<protein>
    <submittedName>
        <fullName evidence="4">NAD-dependent epimerase/dehydratase</fullName>
    </submittedName>
</protein>
<reference evidence="4 5" key="1">
    <citation type="journal article" date="2010" name="Nature">
        <title>The Ectocarpus genome and the independent evolution of multicellularity in brown algae.</title>
        <authorList>
            <person name="Cock J.M."/>
            <person name="Sterck L."/>
            <person name="Rouze P."/>
            <person name="Scornet D."/>
            <person name="Allen A.E."/>
            <person name="Amoutzias G."/>
            <person name="Anthouard V."/>
            <person name="Artiguenave F."/>
            <person name="Aury J.M."/>
            <person name="Badger J.H."/>
            <person name="Beszteri B."/>
            <person name="Billiau K."/>
            <person name="Bonnet E."/>
            <person name="Bothwell J.H."/>
            <person name="Bowler C."/>
            <person name="Boyen C."/>
            <person name="Brownlee C."/>
            <person name="Carrano C.J."/>
            <person name="Charrier B."/>
            <person name="Cho G.Y."/>
            <person name="Coelho S.M."/>
            <person name="Collen J."/>
            <person name="Corre E."/>
            <person name="Da Silva C."/>
            <person name="Delage L."/>
            <person name="Delaroque N."/>
            <person name="Dittami S.M."/>
            <person name="Doulbeau S."/>
            <person name="Elias M."/>
            <person name="Farnham G."/>
            <person name="Gachon C.M."/>
            <person name="Gschloessl B."/>
            <person name="Heesch S."/>
            <person name="Jabbari K."/>
            <person name="Jubin C."/>
            <person name="Kawai H."/>
            <person name="Kimura K."/>
            <person name="Kloareg B."/>
            <person name="Kupper F.C."/>
            <person name="Lang D."/>
            <person name="Le Bail A."/>
            <person name="Leblanc C."/>
            <person name="Lerouge P."/>
            <person name="Lohr M."/>
            <person name="Lopez P.J."/>
            <person name="Martens C."/>
            <person name="Maumus F."/>
            <person name="Michel G."/>
            <person name="Miranda-Saavedra D."/>
            <person name="Morales J."/>
            <person name="Moreau H."/>
            <person name="Motomura T."/>
            <person name="Nagasato C."/>
            <person name="Napoli C.A."/>
            <person name="Nelson D.R."/>
            <person name="Nyvall-Collen P."/>
            <person name="Peters A.F."/>
            <person name="Pommier C."/>
            <person name="Potin P."/>
            <person name="Poulain J."/>
            <person name="Quesneville H."/>
            <person name="Read B."/>
            <person name="Rensing S.A."/>
            <person name="Ritter A."/>
            <person name="Rousvoal S."/>
            <person name="Samanta M."/>
            <person name="Samson G."/>
            <person name="Schroeder D.C."/>
            <person name="Segurens B."/>
            <person name="Strittmatter M."/>
            <person name="Tonon T."/>
            <person name="Tregear J.W."/>
            <person name="Valentin K."/>
            <person name="von Dassow P."/>
            <person name="Yamagishi T."/>
            <person name="Van de Peer Y."/>
            <person name="Wincker P."/>
        </authorList>
    </citation>
    <scope>NUCLEOTIDE SEQUENCE [LARGE SCALE GENOMIC DNA]</scope>
    <source>
        <strain evidence="5">Ec32 / CCAP1310/4</strain>
    </source>
</reference>
<dbReference type="OrthoDB" id="5824at2759"/>
<proteinExistence type="inferred from homology"/>
<evidence type="ECO:0000256" key="3">
    <source>
        <dbReference type="SAM" id="MobiDB-lite"/>
    </source>
</evidence>
<feature type="region of interest" description="Disordered" evidence="3">
    <location>
        <begin position="215"/>
        <end position="244"/>
    </location>
</feature>
<dbReference type="eggNOG" id="KOG0747">
    <property type="taxonomic scope" value="Eukaryota"/>
</dbReference>
<dbReference type="STRING" id="2880.D7FKG5"/>
<evidence type="ECO:0000256" key="2">
    <source>
        <dbReference type="ARBA" id="ARBA00023027"/>
    </source>
</evidence>
<dbReference type="AlphaFoldDB" id="D7FKG5"/>
<organism evidence="4 5">
    <name type="scientific">Ectocarpus siliculosus</name>
    <name type="common">Brown alga</name>
    <name type="synonym">Conferva siliculosa</name>
    <dbReference type="NCBI Taxonomy" id="2880"/>
    <lineage>
        <taxon>Eukaryota</taxon>
        <taxon>Sar</taxon>
        <taxon>Stramenopiles</taxon>
        <taxon>Ochrophyta</taxon>
        <taxon>PX clade</taxon>
        <taxon>Phaeophyceae</taxon>
        <taxon>Ectocarpales</taxon>
        <taxon>Ectocarpaceae</taxon>
        <taxon>Ectocarpus</taxon>
    </lineage>
</organism>
<accession>D7FKG5</accession>
<evidence type="ECO:0000256" key="1">
    <source>
        <dbReference type="ARBA" id="ARBA00007637"/>
    </source>
</evidence>
<feature type="compositionally biased region" description="Low complexity" evidence="3">
    <location>
        <begin position="327"/>
        <end position="336"/>
    </location>
</feature>
<dbReference type="SUPFAM" id="SSF51735">
    <property type="entry name" value="NAD(P)-binding Rossmann-fold domains"/>
    <property type="match status" value="1"/>
</dbReference>
<dbReference type="InParanoid" id="D7FKG5"/>
<name>D7FKG5_ECTSI</name>
<comment type="similarity">
    <text evidence="1">Belongs to the NAD(P)-dependent epimerase/dehydratase family.</text>
</comment>
<dbReference type="InterPro" id="IPR036291">
    <property type="entry name" value="NAD(P)-bd_dom_sf"/>
</dbReference>
<dbReference type="EMBL" id="FN649751">
    <property type="protein sequence ID" value="CBJ29367.1"/>
    <property type="molecule type" value="Genomic_DNA"/>
</dbReference>